<evidence type="ECO:0000313" key="3">
    <source>
        <dbReference type="Proteomes" id="UP000541558"/>
    </source>
</evidence>
<name>A0A8H5F9W0_9AGAR</name>
<proteinExistence type="predicted"/>
<sequence length="66" mass="7084">MRAIKPTGQQLAAMSLADKIAFNATLQARNVKRADTGFTGESEDESLLGLEDGGDQFISLPRSRST</sequence>
<comment type="caution">
    <text evidence="2">The sequence shown here is derived from an EMBL/GenBank/DDBJ whole genome shotgun (WGS) entry which is preliminary data.</text>
</comment>
<feature type="region of interest" description="Disordered" evidence="1">
    <location>
        <begin position="37"/>
        <end position="66"/>
    </location>
</feature>
<organism evidence="2 3">
    <name type="scientific">Ephemerocybe angulata</name>
    <dbReference type="NCBI Taxonomy" id="980116"/>
    <lineage>
        <taxon>Eukaryota</taxon>
        <taxon>Fungi</taxon>
        <taxon>Dikarya</taxon>
        <taxon>Basidiomycota</taxon>
        <taxon>Agaricomycotina</taxon>
        <taxon>Agaricomycetes</taxon>
        <taxon>Agaricomycetidae</taxon>
        <taxon>Agaricales</taxon>
        <taxon>Agaricineae</taxon>
        <taxon>Psathyrellaceae</taxon>
        <taxon>Ephemerocybe</taxon>
    </lineage>
</organism>
<dbReference type="Proteomes" id="UP000541558">
    <property type="component" value="Unassembled WGS sequence"/>
</dbReference>
<reference evidence="2 3" key="1">
    <citation type="journal article" date="2020" name="ISME J.">
        <title>Uncovering the hidden diversity of litter-decomposition mechanisms in mushroom-forming fungi.</title>
        <authorList>
            <person name="Floudas D."/>
            <person name="Bentzer J."/>
            <person name="Ahren D."/>
            <person name="Johansson T."/>
            <person name="Persson P."/>
            <person name="Tunlid A."/>
        </authorList>
    </citation>
    <scope>NUCLEOTIDE SEQUENCE [LARGE SCALE GENOMIC DNA]</scope>
    <source>
        <strain evidence="2 3">CBS 175.51</strain>
    </source>
</reference>
<evidence type="ECO:0000256" key="1">
    <source>
        <dbReference type="SAM" id="MobiDB-lite"/>
    </source>
</evidence>
<gene>
    <name evidence="2" type="ORF">D9611_013890</name>
</gene>
<evidence type="ECO:0000313" key="2">
    <source>
        <dbReference type="EMBL" id="KAF5329069.1"/>
    </source>
</evidence>
<protein>
    <submittedName>
        <fullName evidence="2">Uncharacterized protein</fullName>
    </submittedName>
</protein>
<dbReference type="AlphaFoldDB" id="A0A8H5F9W0"/>
<dbReference type="EMBL" id="JAACJK010000123">
    <property type="protein sequence ID" value="KAF5329069.1"/>
    <property type="molecule type" value="Genomic_DNA"/>
</dbReference>
<keyword evidence="3" id="KW-1185">Reference proteome</keyword>
<accession>A0A8H5F9W0</accession>